<dbReference type="VEuPathDB" id="TrichDB:TVAG_416330"/>
<dbReference type="AlphaFoldDB" id="A2FQ64"/>
<dbReference type="InParanoid" id="A2FQ64"/>
<reference evidence="1" key="2">
    <citation type="journal article" date="2007" name="Science">
        <title>Draft genome sequence of the sexually transmitted pathogen Trichomonas vaginalis.</title>
        <authorList>
            <person name="Carlton J.M."/>
            <person name="Hirt R.P."/>
            <person name="Silva J.C."/>
            <person name="Delcher A.L."/>
            <person name="Schatz M."/>
            <person name="Zhao Q."/>
            <person name="Wortman J.R."/>
            <person name="Bidwell S.L."/>
            <person name="Alsmark U.C.M."/>
            <person name="Besteiro S."/>
            <person name="Sicheritz-Ponten T."/>
            <person name="Noel C.J."/>
            <person name="Dacks J.B."/>
            <person name="Foster P.G."/>
            <person name="Simillion C."/>
            <person name="Van de Peer Y."/>
            <person name="Miranda-Saavedra D."/>
            <person name="Barton G.J."/>
            <person name="Westrop G.D."/>
            <person name="Mueller S."/>
            <person name="Dessi D."/>
            <person name="Fiori P.L."/>
            <person name="Ren Q."/>
            <person name="Paulsen I."/>
            <person name="Zhang H."/>
            <person name="Bastida-Corcuera F.D."/>
            <person name="Simoes-Barbosa A."/>
            <person name="Brown M.T."/>
            <person name="Hayes R.D."/>
            <person name="Mukherjee M."/>
            <person name="Okumura C.Y."/>
            <person name="Schneider R."/>
            <person name="Smith A.J."/>
            <person name="Vanacova S."/>
            <person name="Villalvazo M."/>
            <person name="Haas B.J."/>
            <person name="Pertea M."/>
            <person name="Feldblyum T.V."/>
            <person name="Utterback T.R."/>
            <person name="Shu C.L."/>
            <person name="Osoegawa K."/>
            <person name="de Jong P.J."/>
            <person name="Hrdy I."/>
            <person name="Horvathova L."/>
            <person name="Zubacova Z."/>
            <person name="Dolezal P."/>
            <person name="Malik S.B."/>
            <person name="Logsdon J.M. Jr."/>
            <person name="Henze K."/>
            <person name="Gupta A."/>
            <person name="Wang C.C."/>
            <person name="Dunne R.L."/>
            <person name="Upcroft J.A."/>
            <person name="Upcroft P."/>
            <person name="White O."/>
            <person name="Salzberg S.L."/>
            <person name="Tang P."/>
            <person name="Chiu C.-H."/>
            <person name="Lee Y.-S."/>
            <person name="Embley T.M."/>
            <person name="Coombs G.H."/>
            <person name="Mottram J.C."/>
            <person name="Tachezy J."/>
            <person name="Fraser-Liggett C.M."/>
            <person name="Johnson P.J."/>
        </authorList>
    </citation>
    <scope>NUCLEOTIDE SEQUENCE [LARGE SCALE GENOMIC DNA]</scope>
    <source>
        <strain evidence="1">G3</strain>
    </source>
</reference>
<accession>A2FQ64</accession>
<gene>
    <name evidence="1" type="ORF">TVAG_416330</name>
</gene>
<name>A2FQ64_TRIV3</name>
<dbReference type="Proteomes" id="UP000001542">
    <property type="component" value="Unassembled WGS sequence"/>
</dbReference>
<organism evidence="1 2">
    <name type="scientific">Trichomonas vaginalis (strain ATCC PRA-98 / G3)</name>
    <dbReference type="NCBI Taxonomy" id="412133"/>
    <lineage>
        <taxon>Eukaryota</taxon>
        <taxon>Metamonada</taxon>
        <taxon>Parabasalia</taxon>
        <taxon>Trichomonadida</taxon>
        <taxon>Trichomonadidae</taxon>
        <taxon>Trichomonas</taxon>
    </lineage>
</organism>
<dbReference type="VEuPathDB" id="TrichDB:TVAGG3_0980400"/>
<dbReference type="EMBL" id="DS113938">
    <property type="protein sequence ID" value="EAX92971.1"/>
    <property type="molecule type" value="Genomic_DNA"/>
</dbReference>
<protein>
    <submittedName>
        <fullName evidence="1">Uncharacterized protein</fullName>
    </submittedName>
</protein>
<reference evidence="1" key="1">
    <citation type="submission" date="2006-10" db="EMBL/GenBank/DDBJ databases">
        <authorList>
            <person name="Amadeo P."/>
            <person name="Zhao Q."/>
            <person name="Wortman J."/>
            <person name="Fraser-Liggett C."/>
            <person name="Carlton J."/>
        </authorList>
    </citation>
    <scope>NUCLEOTIDE SEQUENCE</scope>
    <source>
        <strain evidence="1">G3</strain>
    </source>
</reference>
<proteinExistence type="predicted"/>
<keyword evidence="2" id="KW-1185">Reference proteome</keyword>
<sequence length="86" mass="10346">MQEQIDPQIFKDIIETRHMNKHKRCTAQSFRDHNRIVMRMEQIGVKMDVVSAYLERMYKCRLTTSFLLLIALPLIERLKIERLSIL</sequence>
<evidence type="ECO:0000313" key="1">
    <source>
        <dbReference type="EMBL" id="EAX92971.1"/>
    </source>
</evidence>
<evidence type="ECO:0000313" key="2">
    <source>
        <dbReference type="Proteomes" id="UP000001542"/>
    </source>
</evidence>